<dbReference type="Proteomes" id="UP000481861">
    <property type="component" value="Unassembled WGS sequence"/>
</dbReference>
<dbReference type="GO" id="GO:0005634">
    <property type="term" value="C:nucleus"/>
    <property type="evidence" value="ECO:0007669"/>
    <property type="project" value="InterPro"/>
</dbReference>
<feature type="compositionally biased region" description="Polar residues" evidence="1">
    <location>
        <begin position="461"/>
        <end position="479"/>
    </location>
</feature>
<keyword evidence="3" id="KW-1185">Reference proteome</keyword>
<feature type="region of interest" description="Disordered" evidence="1">
    <location>
        <begin position="555"/>
        <end position="582"/>
    </location>
</feature>
<feature type="compositionally biased region" description="Low complexity" evidence="1">
    <location>
        <begin position="481"/>
        <end position="491"/>
    </location>
</feature>
<feature type="region of interest" description="Disordered" evidence="1">
    <location>
        <begin position="826"/>
        <end position="853"/>
    </location>
</feature>
<dbReference type="GO" id="GO:0007623">
    <property type="term" value="P:circadian rhythm"/>
    <property type="evidence" value="ECO:0007669"/>
    <property type="project" value="InterPro"/>
</dbReference>
<proteinExistence type="predicted"/>
<dbReference type="InterPro" id="IPR018554">
    <property type="entry name" value="FRQ"/>
</dbReference>
<evidence type="ECO:0000313" key="2">
    <source>
        <dbReference type="EMBL" id="KAF2876774.1"/>
    </source>
</evidence>
<feature type="region of interest" description="Disordered" evidence="1">
    <location>
        <begin position="167"/>
        <end position="190"/>
    </location>
</feature>
<organism evidence="2 3">
    <name type="scientific">Massariosphaeria phaeospora</name>
    <dbReference type="NCBI Taxonomy" id="100035"/>
    <lineage>
        <taxon>Eukaryota</taxon>
        <taxon>Fungi</taxon>
        <taxon>Dikarya</taxon>
        <taxon>Ascomycota</taxon>
        <taxon>Pezizomycotina</taxon>
        <taxon>Dothideomycetes</taxon>
        <taxon>Pleosporomycetidae</taxon>
        <taxon>Pleosporales</taxon>
        <taxon>Pleosporales incertae sedis</taxon>
        <taxon>Massariosphaeria</taxon>
    </lineage>
</organism>
<name>A0A7C8ID95_9PLEO</name>
<feature type="non-terminal residue" evidence="2">
    <location>
        <position position="886"/>
    </location>
</feature>
<feature type="compositionally biased region" description="Low complexity" evidence="1">
    <location>
        <begin position="172"/>
        <end position="183"/>
    </location>
</feature>
<feature type="compositionally biased region" description="Basic residues" evidence="1">
    <location>
        <begin position="492"/>
        <end position="501"/>
    </location>
</feature>
<dbReference type="GO" id="GO:0005737">
    <property type="term" value="C:cytoplasm"/>
    <property type="evidence" value="ECO:0007669"/>
    <property type="project" value="InterPro"/>
</dbReference>
<feature type="compositionally biased region" description="Low complexity" evidence="1">
    <location>
        <begin position="762"/>
        <end position="788"/>
    </location>
</feature>
<feature type="region of interest" description="Disordered" evidence="1">
    <location>
        <begin position="202"/>
        <end position="232"/>
    </location>
</feature>
<feature type="region of interest" description="Disordered" evidence="1">
    <location>
        <begin position="624"/>
        <end position="663"/>
    </location>
</feature>
<feature type="compositionally biased region" description="Low complexity" evidence="1">
    <location>
        <begin position="796"/>
        <end position="807"/>
    </location>
</feature>
<feature type="region of interest" description="Disordered" evidence="1">
    <location>
        <begin position="459"/>
        <end position="510"/>
    </location>
</feature>
<feature type="region of interest" description="Disordered" evidence="1">
    <location>
        <begin position="1"/>
        <end position="104"/>
    </location>
</feature>
<feature type="compositionally biased region" description="Acidic residues" evidence="1">
    <location>
        <begin position="838"/>
        <end position="850"/>
    </location>
</feature>
<dbReference type="GO" id="GO:0006355">
    <property type="term" value="P:regulation of DNA-templated transcription"/>
    <property type="evidence" value="ECO:0007669"/>
    <property type="project" value="InterPro"/>
</dbReference>
<feature type="compositionally biased region" description="Polar residues" evidence="1">
    <location>
        <begin position="203"/>
        <end position="227"/>
    </location>
</feature>
<dbReference type="AlphaFoldDB" id="A0A7C8ID95"/>
<feature type="compositionally biased region" description="Polar residues" evidence="1">
    <location>
        <begin position="566"/>
        <end position="581"/>
    </location>
</feature>
<reference evidence="2 3" key="1">
    <citation type="submission" date="2020-01" db="EMBL/GenBank/DDBJ databases">
        <authorList>
            <consortium name="DOE Joint Genome Institute"/>
            <person name="Haridas S."/>
            <person name="Albert R."/>
            <person name="Binder M."/>
            <person name="Bloem J."/>
            <person name="Labutti K."/>
            <person name="Salamov A."/>
            <person name="Andreopoulos B."/>
            <person name="Baker S.E."/>
            <person name="Barry K."/>
            <person name="Bills G."/>
            <person name="Bluhm B.H."/>
            <person name="Cannon C."/>
            <person name="Castanera R."/>
            <person name="Culley D.E."/>
            <person name="Daum C."/>
            <person name="Ezra D."/>
            <person name="Gonzalez J.B."/>
            <person name="Henrissat B."/>
            <person name="Kuo A."/>
            <person name="Liang C."/>
            <person name="Lipzen A."/>
            <person name="Lutzoni F."/>
            <person name="Magnuson J."/>
            <person name="Mondo S."/>
            <person name="Nolan M."/>
            <person name="Ohm R."/>
            <person name="Pangilinan J."/>
            <person name="Park H.-J.H."/>
            <person name="Ramirez L."/>
            <person name="Alfaro M."/>
            <person name="Sun H."/>
            <person name="Tritt A."/>
            <person name="Yoshinaga Y."/>
            <person name="Zwiers L.-H.L."/>
            <person name="Turgeon B.G."/>
            <person name="Goodwin S.B."/>
            <person name="Spatafora J.W."/>
            <person name="Crous P.W."/>
            <person name="Grigoriev I.V."/>
        </authorList>
    </citation>
    <scope>NUCLEOTIDE SEQUENCE [LARGE SCALE GENOMIC DNA]</scope>
    <source>
        <strain evidence="2 3">CBS 611.86</strain>
    </source>
</reference>
<evidence type="ECO:0000313" key="3">
    <source>
        <dbReference type="Proteomes" id="UP000481861"/>
    </source>
</evidence>
<sequence length="886" mass="97804">HPRRPPAHQSVSLRRAAPPCARQATKHSSGGSSDAGNWFDSTNNHALQSNASFVDNDPPFFLRNSSPSSTPPDTLDPRSAVHQQSSMSRRPLFVHRATGGSSSEEYRGVIDDLTVVNKKLKQKLRRYEKLQDPHLQDEKLFEVRFHGLPNHKKRELEEMLQKFAADLDDGPESSYPPISSEPPLGTDKTASSHTFRFAESGYASGQNSVSGPSNPAFSRPSSSLQTSDLRKMSRAQYNRNQENVQSYLYDIPVGLLPRDHAPMTEKSKQELVVRRLEQIFAGKQSAPGSHPQPMQQEEVAQSAAMADRQEKEATGQRFQREGVREARIMPVQAEDEDITGYASESLQTLRPALAITEQDFTGSGSPDQRPTRPMDLDPFRAQVPTENMDYIRHLGFSPPNISFGEAPEDGHGWLYLNLLINLAQLHTFNVTPDFIKDAVTECSSMLELSDDGRKIRWKGGQSVTRNSGDSSSECVTGNSPDDVAVGSSSKSSAKRLKTHHRGSSEFVGDARSQARQTAQALRVYNQDKLTYTPIFFHKDELDNDDDVYDMDMDSSNNSPIQPLRRGNSSGFGSSAMCNSSSKTRREDGPIIFYKAKFCTDLSGDRNYSGFSVTVPTSYKHITAHPLGVPSQPQTRTHVSDLSEPRGPIDTFPTEAEPKDEERLSLSGEDFAFSPEALRNDIGENSPETVDFRVAGLGGVQPDDNFLIKVKRSQQSSTEVTPRQKSRLYPKKILQLLQQRALPKFRGFASSTGPHGIKEEIISTSRTSLPSSVLPTPSFLPFNSKSSGDVDSDLESDVSSRPSTASSSAENGVATTFQFRNLSSTYTGRSDSLLSRDTEDSEGEEDSDDSVDLLATARRLDPKSVRLSEREYDAVLAERLAEDIPAG</sequence>
<feature type="non-terminal residue" evidence="2">
    <location>
        <position position="1"/>
    </location>
</feature>
<dbReference type="OrthoDB" id="2536795at2759"/>
<protein>
    <submittedName>
        <fullName evidence="2">Frequency clock protein</fullName>
    </submittedName>
</protein>
<feature type="region of interest" description="Disordered" evidence="1">
    <location>
        <begin position="761"/>
        <end position="811"/>
    </location>
</feature>
<evidence type="ECO:0000256" key="1">
    <source>
        <dbReference type="SAM" id="MobiDB-lite"/>
    </source>
</evidence>
<dbReference type="EMBL" id="JAADJZ010000003">
    <property type="protein sequence ID" value="KAF2876774.1"/>
    <property type="molecule type" value="Genomic_DNA"/>
</dbReference>
<dbReference type="Pfam" id="PF09421">
    <property type="entry name" value="FRQ"/>
    <property type="match status" value="1"/>
</dbReference>
<gene>
    <name evidence="2" type="ORF">BDV95DRAFT_443309</name>
</gene>
<accession>A0A7C8ID95</accession>
<feature type="compositionally biased region" description="Polar residues" evidence="1">
    <location>
        <begin position="26"/>
        <end position="53"/>
    </location>
</feature>
<comment type="caution">
    <text evidence="2">The sequence shown here is derived from an EMBL/GenBank/DDBJ whole genome shotgun (WGS) entry which is preliminary data.</text>
</comment>